<dbReference type="PANTHER" id="PTHR46060:SF1">
    <property type="entry name" value="MARINER MOS1 TRANSPOSASE-LIKE PROTEIN"/>
    <property type="match status" value="1"/>
</dbReference>
<dbReference type="OrthoDB" id="8189655at2759"/>
<proteinExistence type="predicted"/>
<dbReference type="Proteomes" id="UP000625711">
    <property type="component" value="Unassembled WGS sequence"/>
</dbReference>
<dbReference type="EMBL" id="JAACXV010014534">
    <property type="protein sequence ID" value="KAF7266523.1"/>
    <property type="molecule type" value="Genomic_DNA"/>
</dbReference>
<organism evidence="1 2">
    <name type="scientific">Rhynchophorus ferrugineus</name>
    <name type="common">Red palm weevil</name>
    <name type="synonym">Curculio ferrugineus</name>
    <dbReference type="NCBI Taxonomy" id="354439"/>
    <lineage>
        <taxon>Eukaryota</taxon>
        <taxon>Metazoa</taxon>
        <taxon>Ecdysozoa</taxon>
        <taxon>Arthropoda</taxon>
        <taxon>Hexapoda</taxon>
        <taxon>Insecta</taxon>
        <taxon>Pterygota</taxon>
        <taxon>Neoptera</taxon>
        <taxon>Endopterygota</taxon>
        <taxon>Coleoptera</taxon>
        <taxon>Polyphaga</taxon>
        <taxon>Cucujiformia</taxon>
        <taxon>Curculionidae</taxon>
        <taxon>Dryophthorinae</taxon>
        <taxon>Rhynchophorus</taxon>
    </lineage>
</organism>
<accession>A0A834HS39</accession>
<dbReference type="AlphaFoldDB" id="A0A834HS39"/>
<dbReference type="PANTHER" id="PTHR46060">
    <property type="entry name" value="MARINER MOS1 TRANSPOSASE-LIKE PROTEIN"/>
    <property type="match status" value="1"/>
</dbReference>
<evidence type="ECO:0000313" key="1">
    <source>
        <dbReference type="EMBL" id="KAF7266523.1"/>
    </source>
</evidence>
<keyword evidence="2" id="KW-1185">Reference proteome</keyword>
<reference evidence="1" key="1">
    <citation type="submission" date="2020-08" db="EMBL/GenBank/DDBJ databases">
        <title>Genome sequencing and assembly of the red palm weevil Rhynchophorus ferrugineus.</title>
        <authorList>
            <person name="Dias G.B."/>
            <person name="Bergman C.M."/>
            <person name="Manee M."/>
        </authorList>
    </citation>
    <scope>NUCLEOTIDE SEQUENCE</scope>
    <source>
        <strain evidence="1">AA-2017</strain>
        <tissue evidence="1">Whole larva</tissue>
    </source>
</reference>
<gene>
    <name evidence="1" type="ORF">GWI33_020163</name>
</gene>
<sequence>MNTEDGERSGRPKVLVTDENIKKIHKMIFNDRKLKLNQIADTLNISTERVHQIINEYLGRSSGKTAAFEGKESAASPRQCTVSQVSEKYGKNPLSFELLPHPFSRSGPSDCFLFSDPKRMLAGMKFSSNEEVIADTETYFEAKDKSYYKNTKSTKKVGGSL</sequence>
<protein>
    <submittedName>
        <fullName evidence="1">Uncharacterized protein</fullName>
    </submittedName>
</protein>
<dbReference type="InterPro" id="IPR052709">
    <property type="entry name" value="Transposase-MT_Hybrid"/>
</dbReference>
<name>A0A834HS39_RHYFE</name>
<comment type="caution">
    <text evidence="1">The sequence shown here is derived from an EMBL/GenBank/DDBJ whole genome shotgun (WGS) entry which is preliminary data.</text>
</comment>
<evidence type="ECO:0000313" key="2">
    <source>
        <dbReference type="Proteomes" id="UP000625711"/>
    </source>
</evidence>